<sequence length="284" mass="30765">MACGALAEATVDPEINVSICLFPERVLRWLGVQRGVPWQELLHGRVLTRIGYPASITIAFDYSDNNVADLTAVPRPDPKWLRVTVEGEHAITHMFLPTVPLQSLADTDWQKWITTIQGPEMGRCDVTATQRQLLLDIALTYRAFTSGNAGVDNIWFTNFTRTLINIARSHKNKTIDAALTYLTSALHAIFNSPDIPPVTHDPQPPIDVPASRSASGGGAPASASATGAHGVPTPLPTLDEIYGTVPRRGVDEGYDSDEDTIPSLRTVGDSSDDSDIGGDDSDFY</sequence>
<dbReference type="OrthoDB" id="2756251at2759"/>
<dbReference type="AlphaFoldDB" id="A0A2G8SNC8"/>
<comment type="caution">
    <text evidence="2">The sequence shown here is derived from an EMBL/GenBank/DDBJ whole genome shotgun (WGS) entry which is preliminary data.</text>
</comment>
<evidence type="ECO:0000256" key="1">
    <source>
        <dbReference type="SAM" id="MobiDB-lite"/>
    </source>
</evidence>
<protein>
    <submittedName>
        <fullName evidence="2">Uncharacterized protein</fullName>
    </submittedName>
</protein>
<evidence type="ECO:0000313" key="3">
    <source>
        <dbReference type="Proteomes" id="UP000230002"/>
    </source>
</evidence>
<proteinExistence type="predicted"/>
<dbReference type="EMBL" id="AYKW01000003">
    <property type="protein sequence ID" value="PIL35260.1"/>
    <property type="molecule type" value="Genomic_DNA"/>
</dbReference>
<name>A0A2G8SNC8_9APHY</name>
<reference evidence="2 3" key="1">
    <citation type="journal article" date="2015" name="Sci. Rep.">
        <title>Chromosome-level genome map provides insights into diverse defense mechanisms in the medicinal fungus Ganoderma sinense.</title>
        <authorList>
            <person name="Zhu Y."/>
            <person name="Xu J."/>
            <person name="Sun C."/>
            <person name="Zhou S."/>
            <person name="Xu H."/>
            <person name="Nelson D.R."/>
            <person name="Qian J."/>
            <person name="Song J."/>
            <person name="Luo H."/>
            <person name="Xiang L."/>
            <person name="Li Y."/>
            <person name="Xu Z."/>
            <person name="Ji A."/>
            <person name="Wang L."/>
            <person name="Lu S."/>
            <person name="Hayward A."/>
            <person name="Sun W."/>
            <person name="Li X."/>
            <person name="Schwartz D.C."/>
            <person name="Wang Y."/>
            <person name="Chen S."/>
        </authorList>
    </citation>
    <scope>NUCLEOTIDE SEQUENCE [LARGE SCALE GENOMIC DNA]</scope>
    <source>
        <strain evidence="2 3">ZZ0214-1</strain>
    </source>
</reference>
<evidence type="ECO:0000313" key="2">
    <source>
        <dbReference type="EMBL" id="PIL35260.1"/>
    </source>
</evidence>
<keyword evidence="3" id="KW-1185">Reference proteome</keyword>
<feature type="compositionally biased region" description="Acidic residues" evidence="1">
    <location>
        <begin position="270"/>
        <end position="284"/>
    </location>
</feature>
<dbReference type="Proteomes" id="UP000230002">
    <property type="component" value="Unassembled WGS sequence"/>
</dbReference>
<organism evidence="2 3">
    <name type="scientific">Ganoderma sinense ZZ0214-1</name>
    <dbReference type="NCBI Taxonomy" id="1077348"/>
    <lineage>
        <taxon>Eukaryota</taxon>
        <taxon>Fungi</taxon>
        <taxon>Dikarya</taxon>
        <taxon>Basidiomycota</taxon>
        <taxon>Agaricomycotina</taxon>
        <taxon>Agaricomycetes</taxon>
        <taxon>Polyporales</taxon>
        <taxon>Polyporaceae</taxon>
        <taxon>Ganoderma</taxon>
    </lineage>
</organism>
<feature type="compositionally biased region" description="Low complexity" evidence="1">
    <location>
        <begin position="210"/>
        <end position="230"/>
    </location>
</feature>
<accession>A0A2G8SNC8</accession>
<dbReference type="STRING" id="1077348.A0A2G8SNC8"/>
<feature type="region of interest" description="Disordered" evidence="1">
    <location>
        <begin position="194"/>
        <end position="284"/>
    </location>
</feature>
<gene>
    <name evidence="2" type="ORF">GSI_01985</name>
</gene>